<protein>
    <recommendedName>
        <fullName evidence="2">Reverse transcriptase Ty1/copia-type domain-containing protein</fullName>
    </recommendedName>
</protein>
<accession>A0AAV5KC15</accession>
<organism evidence="3 4">
    <name type="scientific">Rubroshorea leprosula</name>
    <dbReference type="NCBI Taxonomy" id="152421"/>
    <lineage>
        <taxon>Eukaryota</taxon>
        <taxon>Viridiplantae</taxon>
        <taxon>Streptophyta</taxon>
        <taxon>Embryophyta</taxon>
        <taxon>Tracheophyta</taxon>
        <taxon>Spermatophyta</taxon>
        <taxon>Magnoliopsida</taxon>
        <taxon>eudicotyledons</taxon>
        <taxon>Gunneridae</taxon>
        <taxon>Pentapetalae</taxon>
        <taxon>rosids</taxon>
        <taxon>malvids</taxon>
        <taxon>Malvales</taxon>
        <taxon>Dipterocarpaceae</taxon>
        <taxon>Rubroshorea</taxon>
    </lineage>
</organism>
<keyword evidence="4" id="KW-1185">Reference proteome</keyword>
<dbReference type="InterPro" id="IPR013103">
    <property type="entry name" value="RVT_2"/>
</dbReference>
<feature type="region of interest" description="Disordered" evidence="1">
    <location>
        <begin position="1"/>
        <end position="39"/>
    </location>
</feature>
<dbReference type="Pfam" id="PF07727">
    <property type="entry name" value="RVT_2"/>
    <property type="match status" value="1"/>
</dbReference>
<proteinExistence type="predicted"/>
<name>A0AAV5KC15_9ROSI</name>
<dbReference type="SUPFAM" id="SSF56672">
    <property type="entry name" value="DNA/RNA polymerases"/>
    <property type="match status" value="1"/>
</dbReference>
<evidence type="ECO:0000259" key="2">
    <source>
        <dbReference type="Pfam" id="PF07727"/>
    </source>
</evidence>
<dbReference type="AlphaFoldDB" id="A0AAV5KC15"/>
<gene>
    <name evidence="3" type="ORF">SLEP1_g32031</name>
</gene>
<feature type="compositionally biased region" description="Basic and acidic residues" evidence="1">
    <location>
        <begin position="1"/>
        <end position="11"/>
    </location>
</feature>
<reference evidence="3 4" key="1">
    <citation type="journal article" date="2021" name="Commun. Biol.">
        <title>The genome of Shorea leprosula (Dipterocarpaceae) highlights the ecological relevance of drought in aseasonal tropical rainforests.</title>
        <authorList>
            <person name="Ng K.K.S."/>
            <person name="Kobayashi M.J."/>
            <person name="Fawcett J.A."/>
            <person name="Hatakeyama M."/>
            <person name="Paape T."/>
            <person name="Ng C.H."/>
            <person name="Ang C.C."/>
            <person name="Tnah L.H."/>
            <person name="Lee C.T."/>
            <person name="Nishiyama T."/>
            <person name="Sese J."/>
            <person name="O'Brien M.J."/>
            <person name="Copetti D."/>
            <person name="Mohd Noor M.I."/>
            <person name="Ong R.C."/>
            <person name="Putra M."/>
            <person name="Sireger I.Z."/>
            <person name="Indrioko S."/>
            <person name="Kosugi Y."/>
            <person name="Izuno A."/>
            <person name="Isagi Y."/>
            <person name="Lee S.L."/>
            <person name="Shimizu K.K."/>
        </authorList>
    </citation>
    <scope>NUCLEOTIDE SEQUENCE [LARGE SCALE GENOMIC DNA]</scope>
    <source>
        <strain evidence="3">214</strain>
    </source>
</reference>
<dbReference type="InterPro" id="IPR043502">
    <property type="entry name" value="DNA/RNA_pol_sf"/>
</dbReference>
<comment type="caution">
    <text evidence="3">The sequence shown here is derived from an EMBL/GenBank/DDBJ whole genome shotgun (WGS) entry which is preliminary data.</text>
</comment>
<evidence type="ECO:0000313" key="4">
    <source>
        <dbReference type="Proteomes" id="UP001054252"/>
    </source>
</evidence>
<sequence>MQHRLNEEPAKHQLTGESENSSLNHSGVSPPPHNATSVSNHPMITRARVGTHTGHVKTIFTKHANYMNTNDPFFNIANHDIQEPKTMKKALQIPHWFNAMREELDAFHKNNTWTLVPLPSSPTNIVGSKWVLKTKLNPDGTIERFKARLIARGFTQVPGVDFDETFSPVLKPTTLRLVIALATTFGWPLRQLDVKNAFLHGKLKETIYMSQPPGFEHPEHPKHPTYVYQLHKSIYGLKQASRAWFDTFTLHLLQMGFSCS</sequence>
<feature type="compositionally biased region" description="Polar residues" evidence="1">
    <location>
        <begin position="15"/>
        <end position="27"/>
    </location>
</feature>
<dbReference type="Proteomes" id="UP001054252">
    <property type="component" value="Unassembled WGS sequence"/>
</dbReference>
<evidence type="ECO:0000256" key="1">
    <source>
        <dbReference type="SAM" id="MobiDB-lite"/>
    </source>
</evidence>
<evidence type="ECO:0000313" key="3">
    <source>
        <dbReference type="EMBL" id="GKV22140.1"/>
    </source>
</evidence>
<feature type="domain" description="Reverse transcriptase Ty1/copia-type" evidence="2">
    <location>
        <begin position="110"/>
        <end position="258"/>
    </location>
</feature>
<dbReference type="EMBL" id="BPVZ01000059">
    <property type="protein sequence ID" value="GKV22140.1"/>
    <property type="molecule type" value="Genomic_DNA"/>
</dbReference>